<sequence length="283" mass="30730">MQKQILLMLAASLSFAVMGVFVREAETTHVIWKVFFRNLVVSMLILASMHPSRWKLLLGRPHNRPKLLIRGISGTLGVLGFFIGLTYLPLANASLLNRLNPFFVALFSFFLLSQTLNLKQVISMILAFTGAVFIINPGGSYQLLPSLAALGSAAFAALAYTVIRMLGDGEDPRAIMIYFAGISCISAVPFLVIFQPVLDPTELWALLGIGVFAGLGQALLTMAYRGGHAATISVFGYSTVVFAGILGFFIYDETGSAEFFIGASFVAVSLLILYIRRGNRETS</sequence>
<evidence type="ECO:0000313" key="8">
    <source>
        <dbReference type="Proteomes" id="UP000018680"/>
    </source>
</evidence>
<evidence type="ECO:0000256" key="2">
    <source>
        <dbReference type="ARBA" id="ARBA00022692"/>
    </source>
</evidence>
<dbReference type="Pfam" id="PF00892">
    <property type="entry name" value="EamA"/>
    <property type="match status" value="2"/>
</dbReference>
<feature type="transmembrane region" description="Helical" evidence="5">
    <location>
        <begin position="143"/>
        <end position="163"/>
    </location>
</feature>
<dbReference type="EMBL" id="CP006939">
    <property type="protein sequence ID" value="AHC15102.1"/>
    <property type="molecule type" value="Genomic_DNA"/>
</dbReference>
<organism evidence="7 8">
    <name type="scientific">Salinispira pacifica</name>
    <dbReference type="NCBI Taxonomy" id="1307761"/>
    <lineage>
        <taxon>Bacteria</taxon>
        <taxon>Pseudomonadati</taxon>
        <taxon>Spirochaetota</taxon>
        <taxon>Spirochaetia</taxon>
        <taxon>Spirochaetales</taxon>
        <taxon>Spirochaetaceae</taxon>
        <taxon>Salinispira</taxon>
    </lineage>
</organism>
<evidence type="ECO:0000313" key="7">
    <source>
        <dbReference type="EMBL" id="AHC15102.1"/>
    </source>
</evidence>
<dbReference type="eggNOG" id="COG0697">
    <property type="taxonomic scope" value="Bacteria"/>
</dbReference>
<proteinExistence type="predicted"/>
<dbReference type="PATRIC" id="fig|1307761.3.peg.1717"/>
<evidence type="ECO:0000256" key="1">
    <source>
        <dbReference type="ARBA" id="ARBA00004141"/>
    </source>
</evidence>
<dbReference type="PANTHER" id="PTHR22911">
    <property type="entry name" value="ACYL-MALONYL CONDENSING ENZYME-RELATED"/>
    <property type="match status" value="1"/>
</dbReference>
<dbReference type="PANTHER" id="PTHR22911:SF6">
    <property type="entry name" value="SOLUTE CARRIER FAMILY 35 MEMBER G1"/>
    <property type="match status" value="1"/>
</dbReference>
<keyword evidence="2 5" id="KW-0812">Transmembrane</keyword>
<dbReference type="InterPro" id="IPR037185">
    <property type="entry name" value="EmrE-like"/>
</dbReference>
<keyword evidence="4 5" id="KW-0472">Membrane</keyword>
<dbReference type="RefSeq" id="WP_024268021.1">
    <property type="nucleotide sequence ID" value="NC_023035.1"/>
</dbReference>
<comment type="subcellular location">
    <subcellularLocation>
        <location evidence="1">Membrane</location>
        <topology evidence="1">Multi-pass membrane protein</topology>
    </subcellularLocation>
</comment>
<feature type="transmembrane region" description="Helical" evidence="5">
    <location>
        <begin position="234"/>
        <end position="251"/>
    </location>
</feature>
<name>V5WH07_9SPIO</name>
<dbReference type="HOGENOM" id="CLU_032828_0_1_12"/>
<keyword evidence="8" id="KW-1185">Reference proteome</keyword>
<feature type="transmembrane region" description="Helical" evidence="5">
    <location>
        <begin position="29"/>
        <end position="47"/>
    </location>
</feature>
<dbReference type="GO" id="GO:0016020">
    <property type="term" value="C:membrane"/>
    <property type="evidence" value="ECO:0007669"/>
    <property type="project" value="UniProtKB-SubCell"/>
</dbReference>
<dbReference type="OrthoDB" id="5148831at2"/>
<keyword evidence="3 5" id="KW-1133">Transmembrane helix</keyword>
<accession>V5WH07</accession>
<feature type="transmembrane region" description="Helical" evidence="5">
    <location>
        <begin position="175"/>
        <end position="197"/>
    </location>
</feature>
<reference evidence="7 8" key="1">
    <citation type="journal article" date="2015" name="Stand. Genomic Sci.">
        <title>Complete genome sequence and description of Salinispira pacifica gen. nov., sp. nov., a novel spirochaete isolated form a hypersaline microbial mat.</title>
        <authorList>
            <person name="Ben Hania W."/>
            <person name="Joseph M."/>
            <person name="Schumann P."/>
            <person name="Bunk B."/>
            <person name="Fiebig A."/>
            <person name="Sproer C."/>
            <person name="Klenk H.P."/>
            <person name="Fardeau M.L."/>
            <person name="Spring S."/>
        </authorList>
    </citation>
    <scope>NUCLEOTIDE SEQUENCE [LARGE SCALE GENOMIC DNA]</scope>
    <source>
        <strain evidence="7 8">L21-RPul-D2</strain>
    </source>
</reference>
<dbReference type="SUPFAM" id="SSF103481">
    <property type="entry name" value="Multidrug resistance efflux transporter EmrE"/>
    <property type="match status" value="2"/>
</dbReference>
<dbReference type="InterPro" id="IPR000620">
    <property type="entry name" value="EamA_dom"/>
</dbReference>
<dbReference type="STRING" id="1307761.L21SP2_1723"/>
<evidence type="ECO:0000256" key="5">
    <source>
        <dbReference type="SAM" id="Phobius"/>
    </source>
</evidence>
<feature type="transmembrane region" description="Helical" evidence="5">
    <location>
        <begin position="257"/>
        <end position="275"/>
    </location>
</feature>
<dbReference type="Proteomes" id="UP000018680">
    <property type="component" value="Chromosome"/>
</dbReference>
<feature type="transmembrane region" description="Helical" evidence="5">
    <location>
        <begin position="203"/>
        <end position="222"/>
    </location>
</feature>
<feature type="domain" description="EamA" evidence="6">
    <location>
        <begin position="147"/>
        <end position="274"/>
    </location>
</feature>
<feature type="transmembrane region" description="Helical" evidence="5">
    <location>
        <begin position="67"/>
        <end position="89"/>
    </location>
</feature>
<gene>
    <name evidence="7" type="ORF">L21SP2_1723</name>
</gene>
<evidence type="ECO:0000256" key="4">
    <source>
        <dbReference type="ARBA" id="ARBA00023136"/>
    </source>
</evidence>
<dbReference type="AlphaFoldDB" id="V5WH07"/>
<evidence type="ECO:0000256" key="3">
    <source>
        <dbReference type="ARBA" id="ARBA00022989"/>
    </source>
</evidence>
<evidence type="ECO:0000259" key="6">
    <source>
        <dbReference type="Pfam" id="PF00892"/>
    </source>
</evidence>
<protein>
    <submittedName>
        <fullName evidence="7">Integral membrane domain protein</fullName>
    </submittedName>
</protein>
<dbReference type="KEGG" id="slr:L21SP2_1723"/>
<feature type="domain" description="EamA" evidence="6">
    <location>
        <begin position="4"/>
        <end position="135"/>
    </location>
</feature>